<name>A0A3M0CQK8_9PROT</name>
<dbReference type="EMBL" id="REFR01000009">
    <property type="protein sequence ID" value="RMB11828.1"/>
    <property type="molecule type" value="Genomic_DNA"/>
</dbReference>
<sequence>MRDAMPTPPTLQNILSHGLEKARQEAGILCLLTVFFGLVATILLAPAIQALESIAILAERASETPDAQLTRIAEMLKEKSGLLIVSQAIVTLAMAVMLVPWARIAAGRPLPPLAGGMPALAKRSVRGFWHLILAWLLSVLAFVIALTIAELTGMLFRPLGMALFFAGALFALWFSIAINALAHFSLTAEARGRQETLTSSLIRGRLFLRPMTASFAVLFIGLLVVNTLAGTAITVLVPPSVANTLSYVVSFGLWYLATALFIAGTGLIPDLGMILGTGEQDRGH</sequence>
<evidence type="ECO:0008006" key="4">
    <source>
        <dbReference type="Google" id="ProtNLM"/>
    </source>
</evidence>
<reference evidence="2 3" key="1">
    <citation type="submission" date="2018-10" db="EMBL/GenBank/DDBJ databases">
        <title>Genomic Encyclopedia of Archaeal and Bacterial Type Strains, Phase II (KMG-II): from individual species to whole genera.</title>
        <authorList>
            <person name="Goeker M."/>
        </authorList>
    </citation>
    <scope>NUCLEOTIDE SEQUENCE [LARGE SCALE GENOMIC DNA]</scope>
    <source>
        <strain evidence="2 3">DSM 25217</strain>
    </source>
</reference>
<dbReference type="InParanoid" id="A0A3M0CQK8"/>
<feature type="transmembrane region" description="Helical" evidence="1">
    <location>
        <begin position="161"/>
        <end position="186"/>
    </location>
</feature>
<accession>A0A3M0CQK8</accession>
<gene>
    <name evidence="2" type="ORF">BXY39_0313</name>
</gene>
<feature type="transmembrane region" description="Helical" evidence="1">
    <location>
        <begin position="245"/>
        <end position="268"/>
    </location>
</feature>
<comment type="caution">
    <text evidence="2">The sequence shown here is derived from an EMBL/GenBank/DDBJ whole genome shotgun (WGS) entry which is preliminary data.</text>
</comment>
<feature type="transmembrane region" description="Helical" evidence="1">
    <location>
        <begin position="84"/>
        <end position="106"/>
    </location>
</feature>
<keyword evidence="1" id="KW-0812">Transmembrane</keyword>
<feature type="transmembrane region" description="Helical" evidence="1">
    <location>
        <begin position="26"/>
        <end position="48"/>
    </location>
</feature>
<evidence type="ECO:0000313" key="3">
    <source>
        <dbReference type="Proteomes" id="UP000271227"/>
    </source>
</evidence>
<proteinExistence type="predicted"/>
<evidence type="ECO:0000256" key="1">
    <source>
        <dbReference type="SAM" id="Phobius"/>
    </source>
</evidence>
<protein>
    <recommendedName>
        <fullName evidence="4">Glycerophosphoryl diester phosphodiesterase family protein</fullName>
    </recommendedName>
</protein>
<feature type="transmembrane region" description="Helical" evidence="1">
    <location>
        <begin position="127"/>
        <end position="149"/>
    </location>
</feature>
<keyword evidence="1" id="KW-0472">Membrane</keyword>
<dbReference type="AlphaFoldDB" id="A0A3M0CQK8"/>
<dbReference type="Proteomes" id="UP000271227">
    <property type="component" value="Unassembled WGS sequence"/>
</dbReference>
<keyword evidence="3" id="KW-1185">Reference proteome</keyword>
<keyword evidence="1" id="KW-1133">Transmembrane helix</keyword>
<evidence type="ECO:0000313" key="2">
    <source>
        <dbReference type="EMBL" id="RMB11828.1"/>
    </source>
</evidence>
<organism evidence="2 3">
    <name type="scientific">Eilatimonas milleporae</name>
    <dbReference type="NCBI Taxonomy" id="911205"/>
    <lineage>
        <taxon>Bacteria</taxon>
        <taxon>Pseudomonadati</taxon>
        <taxon>Pseudomonadota</taxon>
        <taxon>Alphaproteobacteria</taxon>
        <taxon>Kordiimonadales</taxon>
        <taxon>Kordiimonadaceae</taxon>
        <taxon>Eilatimonas</taxon>
    </lineage>
</organism>